<dbReference type="OrthoDB" id="8732661at2"/>
<dbReference type="GO" id="GO:0016491">
    <property type="term" value="F:oxidoreductase activity"/>
    <property type="evidence" value="ECO:0007669"/>
    <property type="project" value="UniProtKB-KW"/>
</dbReference>
<dbReference type="EMBL" id="LGCL01000031">
    <property type="protein sequence ID" value="KPL74844.1"/>
    <property type="molecule type" value="Genomic_DNA"/>
</dbReference>
<dbReference type="PANTHER" id="PTHR43257:SF2">
    <property type="entry name" value="PYRUVATE DEHYDROGENASE E1 COMPONENT SUBUNIT BETA"/>
    <property type="match status" value="1"/>
</dbReference>
<keyword evidence="3" id="KW-0786">Thiamine pyrophosphate</keyword>
<evidence type="ECO:0000256" key="1">
    <source>
        <dbReference type="ARBA" id="ARBA00001964"/>
    </source>
</evidence>
<comment type="cofactor">
    <cofactor evidence="1">
        <name>thiamine diphosphate</name>
        <dbReference type="ChEBI" id="CHEBI:58937"/>
    </cofactor>
</comment>
<evidence type="ECO:0000313" key="6">
    <source>
        <dbReference type="Proteomes" id="UP000050417"/>
    </source>
</evidence>
<dbReference type="SUPFAM" id="SSF52922">
    <property type="entry name" value="TK C-terminal domain-like"/>
    <property type="match status" value="1"/>
</dbReference>
<reference evidence="5 6" key="1">
    <citation type="submission" date="2015-07" db="EMBL/GenBank/DDBJ databases">
        <title>Genome sequence of Ornatilinea apprima DSM 23815.</title>
        <authorList>
            <person name="Hemp J."/>
            <person name="Ward L.M."/>
            <person name="Pace L.A."/>
            <person name="Fischer W.W."/>
        </authorList>
    </citation>
    <scope>NUCLEOTIDE SEQUENCE [LARGE SCALE GENOMIC DNA]</scope>
    <source>
        <strain evidence="5 6">P3M-1</strain>
    </source>
</reference>
<feature type="domain" description="Transketolase C-terminal" evidence="4">
    <location>
        <begin position="7"/>
        <end position="72"/>
    </location>
</feature>
<organism evidence="5 6">
    <name type="scientific">Ornatilinea apprima</name>
    <dbReference type="NCBI Taxonomy" id="1134406"/>
    <lineage>
        <taxon>Bacteria</taxon>
        <taxon>Bacillati</taxon>
        <taxon>Chloroflexota</taxon>
        <taxon>Anaerolineae</taxon>
        <taxon>Anaerolineales</taxon>
        <taxon>Anaerolineaceae</taxon>
        <taxon>Ornatilinea</taxon>
    </lineage>
</organism>
<dbReference type="RefSeq" id="WP_075063544.1">
    <property type="nucleotide sequence ID" value="NZ_LGCL01000031.1"/>
</dbReference>
<dbReference type="InterPro" id="IPR033248">
    <property type="entry name" value="Transketolase_C"/>
</dbReference>
<gene>
    <name evidence="5" type="ORF">ADN00_13480</name>
</gene>
<name>A0A0P6XIN4_9CHLR</name>
<dbReference type="AlphaFoldDB" id="A0A0P6XIN4"/>
<accession>A0A0P6XIN4</accession>
<evidence type="ECO:0000256" key="2">
    <source>
        <dbReference type="ARBA" id="ARBA00023002"/>
    </source>
</evidence>
<proteinExistence type="predicted"/>
<dbReference type="Gene3D" id="3.40.50.920">
    <property type="match status" value="1"/>
</dbReference>
<keyword evidence="2" id="KW-0560">Oxidoreductase</keyword>
<dbReference type="InterPro" id="IPR009014">
    <property type="entry name" value="Transketo_C/PFOR_II"/>
</dbReference>
<dbReference type="STRING" id="1134406.ADN00_13480"/>
<sequence length="72" mass="7787">MHSIPFGKADVKRVGQNVTAIATLVMTHCALAAANDLDNQGIEVEVIDLRTFAPPDMDTISTSIRKTHKVVI</sequence>
<dbReference type="Proteomes" id="UP000050417">
    <property type="component" value="Unassembled WGS sequence"/>
</dbReference>
<comment type="caution">
    <text evidence="5">The sequence shown here is derived from an EMBL/GenBank/DDBJ whole genome shotgun (WGS) entry which is preliminary data.</text>
</comment>
<evidence type="ECO:0000313" key="5">
    <source>
        <dbReference type="EMBL" id="KPL74844.1"/>
    </source>
</evidence>
<dbReference type="Pfam" id="PF02780">
    <property type="entry name" value="Transketolase_C"/>
    <property type="match status" value="1"/>
</dbReference>
<keyword evidence="6" id="KW-1185">Reference proteome</keyword>
<evidence type="ECO:0000259" key="4">
    <source>
        <dbReference type="Pfam" id="PF02780"/>
    </source>
</evidence>
<dbReference type="PANTHER" id="PTHR43257">
    <property type="entry name" value="PYRUVATE DEHYDROGENASE E1 COMPONENT BETA SUBUNIT"/>
    <property type="match status" value="1"/>
</dbReference>
<evidence type="ECO:0000256" key="3">
    <source>
        <dbReference type="ARBA" id="ARBA00023052"/>
    </source>
</evidence>
<protein>
    <recommendedName>
        <fullName evidence="4">Transketolase C-terminal domain-containing protein</fullName>
    </recommendedName>
</protein>